<evidence type="ECO:0000256" key="4">
    <source>
        <dbReference type="ARBA" id="ARBA00022694"/>
    </source>
</evidence>
<comment type="subcellular location">
    <subcellularLocation>
        <location evidence="1">Nucleus</location>
    </subcellularLocation>
</comment>
<organism evidence="8 9">
    <name type="scientific">Coemansia javaensis</name>
    <dbReference type="NCBI Taxonomy" id="2761396"/>
    <lineage>
        <taxon>Eukaryota</taxon>
        <taxon>Fungi</taxon>
        <taxon>Fungi incertae sedis</taxon>
        <taxon>Zoopagomycota</taxon>
        <taxon>Kickxellomycotina</taxon>
        <taxon>Kickxellomycetes</taxon>
        <taxon>Kickxellales</taxon>
        <taxon>Kickxellaceae</taxon>
        <taxon>Coemansia</taxon>
    </lineage>
</organism>
<keyword evidence="3" id="KW-0963">Cytoplasm</keyword>
<dbReference type="Proteomes" id="UP001140217">
    <property type="component" value="Unassembled WGS sequence"/>
</dbReference>
<comment type="similarity">
    <text evidence="2">Belongs to the eukaryotic/archaeal RNase P protein component 1 family.</text>
</comment>
<evidence type="ECO:0000256" key="3">
    <source>
        <dbReference type="ARBA" id="ARBA00022490"/>
    </source>
</evidence>
<evidence type="ECO:0000256" key="5">
    <source>
        <dbReference type="ARBA" id="ARBA00022722"/>
    </source>
</evidence>
<dbReference type="HAMAP" id="MF_00754">
    <property type="entry name" value="RNase_P_1"/>
    <property type="match status" value="1"/>
</dbReference>
<accession>A0A9W8HJV7</accession>
<dbReference type="PANTHER" id="PTHR13348:SF0">
    <property type="entry name" value="RIBONUCLEASE P PROTEIN SUBUNIT P29"/>
    <property type="match status" value="1"/>
</dbReference>
<evidence type="ECO:0000256" key="1">
    <source>
        <dbReference type="ARBA" id="ARBA00004123"/>
    </source>
</evidence>
<keyword evidence="6" id="KW-0255">Endonuclease</keyword>
<dbReference type="GO" id="GO:0005634">
    <property type="term" value="C:nucleus"/>
    <property type="evidence" value="ECO:0007669"/>
    <property type="project" value="UniProtKB-SubCell"/>
</dbReference>
<dbReference type="OrthoDB" id="124041at2759"/>
<dbReference type="SMART" id="SM00538">
    <property type="entry name" value="POP4"/>
    <property type="match status" value="1"/>
</dbReference>
<reference evidence="8" key="1">
    <citation type="submission" date="2022-07" db="EMBL/GenBank/DDBJ databases">
        <title>Phylogenomic reconstructions and comparative analyses of Kickxellomycotina fungi.</title>
        <authorList>
            <person name="Reynolds N.K."/>
            <person name="Stajich J.E."/>
            <person name="Barry K."/>
            <person name="Grigoriev I.V."/>
            <person name="Crous P."/>
            <person name="Smith M.E."/>
        </authorList>
    </citation>
    <scope>NUCLEOTIDE SEQUENCE</scope>
    <source>
        <strain evidence="8">NBRC 105414</strain>
    </source>
</reference>
<evidence type="ECO:0000313" key="8">
    <source>
        <dbReference type="EMBL" id="KAJ2784005.1"/>
    </source>
</evidence>
<keyword evidence="5" id="KW-0540">Nuclease</keyword>
<dbReference type="GO" id="GO:0004526">
    <property type="term" value="F:ribonuclease P activity"/>
    <property type="evidence" value="ECO:0007669"/>
    <property type="project" value="UniProtKB-EC"/>
</dbReference>
<evidence type="ECO:0000256" key="7">
    <source>
        <dbReference type="ARBA" id="ARBA00022801"/>
    </source>
</evidence>
<sequence length="249" mass="27980">MGDQQKQQKQQQQQHTVDIYAPLTKAVRARSGAPMDVPVDAVTRKFAPGLVERSIDSAVSDIRAQTAYQERVEGRMLLLTNPFKERGAAGGGAAGRRRITAKERRQLRIHEIPEAARRHELFLPLHELWTKYIEALLGPDTEAQLRDPKQRQQLLGRLVKADLHGARVSVVRARCPNFVGISGILAQETKNTFKIITRDDRLAVVPKAHCVFALDLPPASQCLIYGDQFTYRASERATKKFKSRPTVDL</sequence>
<evidence type="ECO:0000256" key="2">
    <source>
        <dbReference type="ARBA" id="ARBA00006181"/>
    </source>
</evidence>
<dbReference type="GO" id="GO:0000172">
    <property type="term" value="C:ribonuclease MRP complex"/>
    <property type="evidence" value="ECO:0007669"/>
    <property type="project" value="InterPro"/>
</dbReference>
<dbReference type="Gene3D" id="2.30.30.210">
    <property type="entry name" value="Ribonuclease P/MRP, subunit p29"/>
    <property type="match status" value="1"/>
</dbReference>
<comment type="caution">
    <text evidence="8">The sequence shown here is derived from an EMBL/GenBank/DDBJ whole genome shotgun (WGS) entry which is preliminary data.</text>
</comment>
<proteinExistence type="inferred from homology"/>
<gene>
    <name evidence="8" type="primary">POP4</name>
    <name evidence="8" type="ORF">H4R18_001397</name>
</gene>
<dbReference type="InterPro" id="IPR023538">
    <property type="entry name" value="RNP1"/>
</dbReference>
<keyword evidence="4" id="KW-0819">tRNA processing</keyword>
<dbReference type="InterPro" id="IPR023534">
    <property type="entry name" value="Rof/RNase_P-like"/>
</dbReference>
<evidence type="ECO:0000313" key="9">
    <source>
        <dbReference type="Proteomes" id="UP001140217"/>
    </source>
</evidence>
<dbReference type="SUPFAM" id="SSF101744">
    <property type="entry name" value="Rof/RNase P subunit-like"/>
    <property type="match status" value="1"/>
</dbReference>
<keyword evidence="9" id="KW-1185">Reference proteome</keyword>
<dbReference type="GO" id="GO:0030677">
    <property type="term" value="C:ribonuclease P complex"/>
    <property type="evidence" value="ECO:0007669"/>
    <property type="project" value="InterPro"/>
</dbReference>
<dbReference type="AlphaFoldDB" id="A0A9W8HJV7"/>
<dbReference type="Pfam" id="PF01868">
    <property type="entry name" value="RNase_P-MRP_p29"/>
    <property type="match status" value="1"/>
</dbReference>
<dbReference type="PANTHER" id="PTHR13348">
    <property type="entry name" value="RIBONUCLEASE P SUBUNIT P29"/>
    <property type="match status" value="1"/>
</dbReference>
<dbReference type="InterPro" id="IPR016848">
    <property type="entry name" value="RNase_P/MRP_Rpp29-subunit"/>
</dbReference>
<dbReference type="InterPro" id="IPR036980">
    <property type="entry name" value="RNase_P/MRP_Rpp29_sf"/>
</dbReference>
<keyword evidence="7 8" id="KW-0378">Hydrolase</keyword>
<dbReference type="InterPro" id="IPR002730">
    <property type="entry name" value="Rpp29/RNP1"/>
</dbReference>
<name>A0A9W8HJV7_9FUNG</name>
<dbReference type="GO" id="GO:0006364">
    <property type="term" value="P:rRNA processing"/>
    <property type="evidence" value="ECO:0007669"/>
    <property type="project" value="TreeGrafter"/>
</dbReference>
<dbReference type="EMBL" id="JANBUL010000035">
    <property type="protein sequence ID" value="KAJ2784005.1"/>
    <property type="molecule type" value="Genomic_DNA"/>
</dbReference>
<dbReference type="EC" id="3.1.26.5" evidence="8"/>
<evidence type="ECO:0000256" key="6">
    <source>
        <dbReference type="ARBA" id="ARBA00022759"/>
    </source>
</evidence>
<protein>
    <submittedName>
        <fullName evidence="8">RNase P/RNase MRP complex subunit</fullName>
        <ecNumber evidence="8">3.1.26.5</ecNumber>
    </submittedName>
</protein>
<dbReference type="GO" id="GO:0033204">
    <property type="term" value="F:ribonuclease P RNA binding"/>
    <property type="evidence" value="ECO:0007669"/>
    <property type="project" value="InterPro"/>
</dbReference>
<dbReference type="GO" id="GO:0001682">
    <property type="term" value="P:tRNA 5'-leader removal"/>
    <property type="evidence" value="ECO:0007669"/>
    <property type="project" value="InterPro"/>
</dbReference>